<dbReference type="InterPro" id="IPR044049">
    <property type="entry name" value="EccD_transm"/>
</dbReference>
<organism evidence="9 10">
    <name type="scientific">Streptomyces adustus</name>
    <dbReference type="NCBI Taxonomy" id="1609272"/>
    <lineage>
        <taxon>Bacteria</taxon>
        <taxon>Bacillati</taxon>
        <taxon>Actinomycetota</taxon>
        <taxon>Actinomycetes</taxon>
        <taxon>Kitasatosporales</taxon>
        <taxon>Streptomycetaceae</taxon>
        <taxon>Streptomyces</taxon>
    </lineage>
</organism>
<keyword evidence="6 7" id="KW-0472">Membrane</keyword>
<keyword evidence="3" id="KW-1003">Cell membrane</keyword>
<dbReference type="Proteomes" id="UP000325849">
    <property type="component" value="Unassembled WGS sequence"/>
</dbReference>
<dbReference type="EMBL" id="VJZD01000013">
    <property type="protein sequence ID" value="MPY30758.1"/>
    <property type="molecule type" value="Genomic_DNA"/>
</dbReference>
<comment type="similarity">
    <text evidence="2">Belongs to the EccD/Snm4 family.</text>
</comment>
<keyword evidence="5 7" id="KW-1133">Transmembrane helix</keyword>
<dbReference type="Pfam" id="PF19053">
    <property type="entry name" value="EccD"/>
    <property type="match status" value="1"/>
</dbReference>
<feature type="transmembrane region" description="Helical" evidence="7">
    <location>
        <begin position="259"/>
        <end position="278"/>
    </location>
</feature>
<reference evidence="9 10" key="1">
    <citation type="submission" date="2019-07" db="EMBL/GenBank/DDBJ databases">
        <title>New species of Amycolatopsis and Streptomyces.</title>
        <authorList>
            <person name="Duangmal K."/>
            <person name="Teo W.F.A."/>
            <person name="Lipun K."/>
        </authorList>
    </citation>
    <scope>NUCLEOTIDE SEQUENCE [LARGE SCALE GENOMIC DNA]</scope>
    <source>
        <strain evidence="9 10">NBRC 109810</strain>
    </source>
</reference>
<dbReference type="Pfam" id="PF08817">
    <property type="entry name" value="YukD"/>
    <property type="match status" value="1"/>
</dbReference>
<feature type="domain" description="EccD-like transmembrane" evidence="8">
    <location>
        <begin position="121"/>
        <end position="447"/>
    </location>
</feature>
<evidence type="ECO:0000256" key="2">
    <source>
        <dbReference type="ARBA" id="ARBA00006162"/>
    </source>
</evidence>
<feature type="transmembrane region" description="Helical" evidence="7">
    <location>
        <begin position="425"/>
        <end position="445"/>
    </location>
</feature>
<feature type="transmembrane region" description="Helical" evidence="7">
    <location>
        <begin position="119"/>
        <end position="139"/>
    </location>
</feature>
<evidence type="ECO:0000256" key="1">
    <source>
        <dbReference type="ARBA" id="ARBA00004651"/>
    </source>
</evidence>
<feature type="transmembrane region" description="Helical" evidence="7">
    <location>
        <begin position="385"/>
        <end position="404"/>
    </location>
</feature>
<evidence type="ECO:0000313" key="9">
    <source>
        <dbReference type="EMBL" id="MPY30758.1"/>
    </source>
</evidence>
<evidence type="ECO:0000256" key="7">
    <source>
        <dbReference type="SAM" id="Phobius"/>
    </source>
</evidence>
<keyword evidence="4 7" id="KW-0812">Transmembrane</keyword>
<evidence type="ECO:0000259" key="8">
    <source>
        <dbReference type="Pfam" id="PF19053"/>
    </source>
</evidence>
<dbReference type="InterPro" id="IPR006707">
    <property type="entry name" value="T7SS_EccD"/>
</dbReference>
<dbReference type="Gene3D" id="3.10.20.90">
    <property type="entry name" value="Phosphatidylinositol 3-kinase Catalytic Subunit, Chain A, domain 1"/>
    <property type="match status" value="1"/>
</dbReference>
<evidence type="ECO:0000256" key="3">
    <source>
        <dbReference type="ARBA" id="ARBA00022475"/>
    </source>
</evidence>
<proteinExistence type="inferred from homology"/>
<name>A0A5N8V9R2_9ACTN</name>
<keyword evidence="10" id="KW-1185">Reference proteome</keyword>
<evidence type="ECO:0000256" key="4">
    <source>
        <dbReference type="ARBA" id="ARBA00022692"/>
    </source>
</evidence>
<accession>A0A5N8V9R2</accession>
<protein>
    <submittedName>
        <fullName evidence="9">Type VII secretion integral membrane protein EccD</fullName>
    </submittedName>
</protein>
<gene>
    <name evidence="9" type="primary">eccD</name>
    <name evidence="9" type="ORF">FNH09_05345</name>
</gene>
<feature type="transmembrane region" description="Helical" evidence="7">
    <location>
        <begin position="234"/>
        <end position="253"/>
    </location>
</feature>
<feature type="transmembrane region" description="Helical" evidence="7">
    <location>
        <begin position="178"/>
        <end position="201"/>
    </location>
</feature>
<comment type="subcellular location">
    <subcellularLocation>
        <location evidence="1">Cell membrane</location>
        <topology evidence="1">Multi-pass membrane protein</topology>
    </subcellularLocation>
</comment>
<dbReference type="InterPro" id="IPR024962">
    <property type="entry name" value="YukD-like"/>
</dbReference>
<feature type="transmembrane region" description="Helical" evidence="7">
    <location>
        <begin position="207"/>
        <end position="227"/>
    </location>
</feature>
<dbReference type="AlphaFoldDB" id="A0A5N8V9R2"/>
<dbReference type="GO" id="GO:0005886">
    <property type="term" value="C:plasma membrane"/>
    <property type="evidence" value="ECO:0007669"/>
    <property type="project" value="UniProtKB-SubCell"/>
</dbReference>
<dbReference type="NCBIfam" id="TIGR03920">
    <property type="entry name" value="T7SS_EccD"/>
    <property type="match status" value="1"/>
</dbReference>
<feature type="transmembrane region" description="Helical" evidence="7">
    <location>
        <begin position="310"/>
        <end position="329"/>
    </location>
</feature>
<feature type="transmembrane region" description="Helical" evidence="7">
    <location>
        <begin position="145"/>
        <end position="166"/>
    </location>
</feature>
<evidence type="ECO:0000256" key="6">
    <source>
        <dbReference type="ARBA" id="ARBA00023136"/>
    </source>
</evidence>
<feature type="transmembrane region" description="Helical" evidence="7">
    <location>
        <begin position="359"/>
        <end position="379"/>
    </location>
</feature>
<sequence length="454" mass="46216">MRPVENERCHVTVVGARRRVDLAVPVDAAIAEYTPSLLTLVGQVEFDDTFPPVWSLALPGAPPFSPETSLRECGIVDGATLYLRDAAAGEFDEPVVTDLEESVEQAEGDLAAWGWRPRAYTTLVLGVLGLIAGLVTLAWTGGETAVLPVTGAVAMVMAFSLALLAWHATRQGWSLPLGLRLILAHSAVPLLAVAAVSLPAATRSTSAVLTALSVGALVGAFAGLLALRHATTLMAVAITGLGLLLTVCLSLGHASLLEASAVVAVAMMGVLGAAPKLAGHFAVLAGTPGGVEGYEDEADVLHLVKRGQRLLIGTNVLGSAVAAACLVVLGMADHVFAVALASCLGLALILRAGRLTMALAVVPMVIAGTIGLATTLIHAPGAFGAPGWAGSVALLGAAVIALAFGLGRAFRADGSEERPSWIDPLAGFFLVASVPLAVGVFGMYASMMNSGQTP</sequence>
<feature type="transmembrane region" description="Helical" evidence="7">
    <location>
        <begin position="335"/>
        <end position="352"/>
    </location>
</feature>
<comment type="caution">
    <text evidence="9">The sequence shown here is derived from an EMBL/GenBank/DDBJ whole genome shotgun (WGS) entry which is preliminary data.</text>
</comment>
<evidence type="ECO:0000256" key="5">
    <source>
        <dbReference type="ARBA" id="ARBA00022989"/>
    </source>
</evidence>
<evidence type="ECO:0000313" key="10">
    <source>
        <dbReference type="Proteomes" id="UP000325849"/>
    </source>
</evidence>